<dbReference type="HOGENOM" id="CLU_015936_2_1_1"/>
<dbReference type="Proteomes" id="UP000030651">
    <property type="component" value="Unassembled WGS sequence"/>
</dbReference>
<dbReference type="InParanoid" id="W3XJP1"/>
<reference evidence="4" key="1">
    <citation type="journal article" date="2015" name="BMC Genomics">
        <title>Genomic and transcriptomic analysis of the endophytic fungus Pestalotiopsis fici reveals its lifestyle and high potential for synthesis of natural products.</title>
        <authorList>
            <person name="Wang X."/>
            <person name="Zhang X."/>
            <person name="Liu L."/>
            <person name="Xiang M."/>
            <person name="Wang W."/>
            <person name="Sun X."/>
            <person name="Che Y."/>
            <person name="Guo L."/>
            <person name="Liu G."/>
            <person name="Guo L."/>
            <person name="Wang C."/>
            <person name="Yin W.B."/>
            <person name="Stadler M."/>
            <person name="Zhang X."/>
            <person name="Liu X."/>
        </authorList>
    </citation>
    <scope>NUCLEOTIDE SEQUENCE [LARGE SCALE GENOMIC DNA]</scope>
    <source>
        <strain evidence="4">W106-1 / CGMCC3.15140</strain>
    </source>
</reference>
<dbReference type="PROSITE" id="PS00028">
    <property type="entry name" value="ZINC_FINGER_C2H2_1"/>
    <property type="match status" value="1"/>
</dbReference>
<dbReference type="PANTHER" id="PTHR35391">
    <property type="entry name" value="C2H2-TYPE DOMAIN-CONTAINING PROTEIN-RELATED"/>
    <property type="match status" value="1"/>
</dbReference>
<dbReference type="STRING" id="1229662.W3XJP1"/>
<dbReference type="RefSeq" id="XP_007826833.1">
    <property type="nucleotide sequence ID" value="XM_007828642.1"/>
</dbReference>
<dbReference type="eggNOG" id="ENOG502SJT8">
    <property type="taxonomic scope" value="Eukaryota"/>
</dbReference>
<feature type="domain" description="C2H2-type" evidence="2">
    <location>
        <begin position="348"/>
        <end position="370"/>
    </location>
</feature>
<keyword evidence="1" id="KW-0175">Coiled coil</keyword>
<dbReference type="PANTHER" id="PTHR35391:SF7">
    <property type="entry name" value="C2H2-TYPE DOMAIN-CONTAINING PROTEIN"/>
    <property type="match status" value="1"/>
</dbReference>
<feature type="coiled-coil region" evidence="1">
    <location>
        <begin position="512"/>
        <end position="593"/>
    </location>
</feature>
<dbReference type="SMART" id="SM00355">
    <property type="entry name" value="ZnF_C2H2"/>
    <property type="match status" value="2"/>
</dbReference>
<dbReference type="AlphaFoldDB" id="W3XJP1"/>
<evidence type="ECO:0000313" key="4">
    <source>
        <dbReference type="Proteomes" id="UP000030651"/>
    </source>
</evidence>
<keyword evidence="4" id="KW-1185">Reference proteome</keyword>
<sequence length="594" mass="67509">MRPAKAKGEPEIASLVIRGRKALVSLVENLEPVLESKSKVGSHLARFNLWSASFAAHRAAGKRALEYRLRDASSVKNQILSLLRDLSTVIDQAQASARGQSDPSHDDPAYDEIEAYFLAGDSATQSPLDHSVAEIGHIVDCLLRLSATINNPAPHDQFQSRVGAGISGYFEPWDVRHVQEKFKDLDPAIAERLGKAVTMRRHYFRYREEHHHKLSEGLEDDNVAGGDETTVASSIPEHLKDLPGISSSIYLDNQSEFSVTSYAPSSAEPDQLAVPPIPQEHLEGPFLCPFCKMIIQIDTRREWKEHVFRDLRPYVCIDKTCPTPNRQYARRSEWNRHMNQDHWKMWYCLFGCLRIFPTRETWREHYTSTHRKEVTEQELKILEEESIHQSLDKSVGNCPFCMSVDIEGPRQYSSHIGHHLELLALFSLPSIDGKDEIDDEVVFSHETMPDDRAEHHDDSSSSAADSNTLLEAEPEQILGSISPQDRLEASDDFEAAVGRQKMEKSDKQDALLAKKREEFRKKDKEAREAVERAVRNRREALEKNRRDEDRRKMETELAAAAEAPMVKLMAAIKAKEEAEAEALAKKEMDEEAEW</sequence>
<dbReference type="GeneID" id="19265074"/>
<name>W3XJP1_PESFW</name>
<dbReference type="InterPro" id="IPR013087">
    <property type="entry name" value="Znf_C2H2_type"/>
</dbReference>
<evidence type="ECO:0000259" key="2">
    <source>
        <dbReference type="PROSITE" id="PS00028"/>
    </source>
</evidence>
<dbReference type="InterPro" id="IPR058925">
    <property type="entry name" value="zf-C2H2_AcuF"/>
</dbReference>
<dbReference type="KEGG" id="pfy:PFICI_00061"/>
<protein>
    <recommendedName>
        <fullName evidence="2">C2H2-type domain-containing protein</fullName>
    </recommendedName>
</protein>
<organism evidence="3 4">
    <name type="scientific">Pestalotiopsis fici (strain W106-1 / CGMCC3.15140)</name>
    <dbReference type="NCBI Taxonomy" id="1229662"/>
    <lineage>
        <taxon>Eukaryota</taxon>
        <taxon>Fungi</taxon>
        <taxon>Dikarya</taxon>
        <taxon>Ascomycota</taxon>
        <taxon>Pezizomycotina</taxon>
        <taxon>Sordariomycetes</taxon>
        <taxon>Xylariomycetidae</taxon>
        <taxon>Amphisphaeriales</taxon>
        <taxon>Sporocadaceae</taxon>
        <taxon>Pestalotiopsis</taxon>
    </lineage>
</organism>
<dbReference type="EMBL" id="KI912109">
    <property type="protein sequence ID" value="ETS86233.1"/>
    <property type="molecule type" value="Genomic_DNA"/>
</dbReference>
<dbReference type="OrthoDB" id="6133115at2759"/>
<accession>W3XJP1</accession>
<dbReference type="OMA" id="QHETTSH"/>
<dbReference type="Pfam" id="PF26082">
    <property type="entry name" value="zf-C2H2_AcuF"/>
    <property type="match status" value="1"/>
</dbReference>
<evidence type="ECO:0000256" key="1">
    <source>
        <dbReference type="SAM" id="Coils"/>
    </source>
</evidence>
<gene>
    <name evidence="3" type="ORF">PFICI_00061</name>
</gene>
<proteinExistence type="predicted"/>
<evidence type="ECO:0000313" key="3">
    <source>
        <dbReference type="EMBL" id="ETS86233.1"/>
    </source>
</evidence>